<proteinExistence type="predicted"/>
<feature type="region of interest" description="Disordered" evidence="1">
    <location>
        <begin position="1"/>
        <end position="23"/>
    </location>
</feature>
<gene>
    <name evidence="2" type="ORF">PLEPLA_LOCUS6606</name>
</gene>
<feature type="region of interest" description="Disordered" evidence="1">
    <location>
        <begin position="40"/>
        <end position="110"/>
    </location>
</feature>
<accession>A0A9N7TTJ1</accession>
<dbReference type="Proteomes" id="UP001153269">
    <property type="component" value="Unassembled WGS sequence"/>
</dbReference>
<protein>
    <submittedName>
        <fullName evidence="2">Uncharacterized protein</fullName>
    </submittedName>
</protein>
<evidence type="ECO:0000313" key="3">
    <source>
        <dbReference type="Proteomes" id="UP001153269"/>
    </source>
</evidence>
<keyword evidence="3" id="KW-1185">Reference proteome</keyword>
<organism evidence="2 3">
    <name type="scientific">Pleuronectes platessa</name>
    <name type="common">European plaice</name>
    <dbReference type="NCBI Taxonomy" id="8262"/>
    <lineage>
        <taxon>Eukaryota</taxon>
        <taxon>Metazoa</taxon>
        <taxon>Chordata</taxon>
        <taxon>Craniata</taxon>
        <taxon>Vertebrata</taxon>
        <taxon>Euteleostomi</taxon>
        <taxon>Actinopterygii</taxon>
        <taxon>Neopterygii</taxon>
        <taxon>Teleostei</taxon>
        <taxon>Neoteleostei</taxon>
        <taxon>Acanthomorphata</taxon>
        <taxon>Carangaria</taxon>
        <taxon>Pleuronectiformes</taxon>
        <taxon>Pleuronectoidei</taxon>
        <taxon>Pleuronectidae</taxon>
        <taxon>Pleuronectes</taxon>
    </lineage>
</organism>
<sequence>MDELQKQVSLLHQSRASLSCPRQHADVEDVWSNEVAIVPVTQENPGGEPHVTQENPGGEPHVTQENPGGEPHVTQENPGGEPHVTRSRSSSSRVKAPTGTNRPSVYRPEV</sequence>
<comment type="caution">
    <text evidence="2">The sequence shown here is derived from an EMBL/GenBank/DDBJ whole genome shotgun (WGS) entry which is preliminary data.</text>
</comment>
<evidence type="ECO:0000256" key="1">
    <source>
        <dbReference type="SAM" id="MobiDB-lite"/>
    </source>
</evidence>
<reference evidence="2" key="1">
    <citation type="submission" date="2020-03" db="EMBL/GenBank/DDBJ databases">
        <authorList>
            <person name="Weist P."/>
        </authorList>
    </citation>
    <scope>NUCLEOTIDE SEQUENCE</scope>
</reference>
<dbReference type="EMBL" id="CADEAL010000338">
    <property type="protein sequence ID" value="CAB1418780.1"/>
    <property type="molecule type" value="Genomic_DNA"/>
</dbReference>
<feature type="compositionally biased region" description="Polar residues" evidence="1">
    <location>
        <begin position="1"/>
        <end position="17"/>
    </location>
</feature>
<name>A0A9N7TTJ1_PLEPL</name>
<evidence type="ECO:0000313" key="2">
    <source>
        <dbReference type="EMBL" id="CAB1418780.1"/>
    </source>
</evidence>
<dbReference type="AlphaFoldDB" id="A0A9N7TTJ1"/>